<organism evidence="1 2">
    <name type="scientific">Naganishia cerealis</name>
    <dbReference type="NCBI Taxonomy" id="610337"/>
    <lineage>
        <taxon>Eukaryota</taxon>
        <taxon>Fungi</taxon>
        <taxon>Dikarya</taxon>
        <taxon>Basidiomycota</taxon>
        <taxon>Agaricomycotina</taxon>
        <taxon>Tremellomycetes</taxon>
        <taxon>Filobasidiales</taxon>
        <taxon>Filobasidiaceae</taxon>
        <taxon>Naganishia</taxon>
    </lineage>
</organism>
<dbReference type="Proteomes" id="UP001241377">
    <property type="component" value="Unassembled WGS sequence"/>
</dbReference>
<protein>
    <submittedName>
        <fullName evidence="1">Uncharacterized protein</fullName>
    </submittedName>
</protein>
<reference evidence="1" key="1">
    <citation type="submission" date="2023-04" db="EMBL/GenBank/DDBJ databases">
        <title>Draft Genome sequencing of Naganishia species isolated from polar environments using Oxford Nanopore Technology.</title>
        <authorList>
            <person name="Leo P."/>
            <person name="Venkateswaran K."/>
        </authorList>
    </citation>
    <scope>NUCLEOTIDE SEQUENCE</scope>
    <source>
        <strain evidence="1">MNA-CCFEE 5261</strain>
    </source>
</reference>
<sequence>MAQTLEQQAGTPKQVPVSTDRTPTAAKAASMALPNRQSIKIRVVSWNLGDSLPKGDLATLLGEVPPYHPPDHLVTSFPSFDSTDGDHHPYHLIVVAAQECPSASGVPRGLAAGVAKGVIGGLKEKDKLRERGKAKEAKEADKVEKAWVAQSERIHGTGTEDSSYAGTPIRETSPSSFTFPPKVPSKDSQHEHNTAAGSLLSSMSAEPSIAETKNEMSASTGNGTEEDVSAGGTQGSTPLPSSSLPGISASRTPHHSHHHPHITTGSKGWSDLLEGSISIRQGSISGSLPSTPSQGIGYNPLLRGGSGPSLSSTPGQALDTPVTSAGVERRLSMLSTSPQQLNSASPTNDDRAASASSVTGNPTPRQPNPTRPNGLVPPPAAVKSETPNPPGSGAPPSPTFSFELQTPTPVFEFPPAAPSPDDIYGFDSSMYSGQLRTTDETIISPIPSYRSDIYSASKITRSTVAEEPEFVLAPRPSDAAPQSLLSSTAPADKHQGNINPGTQTTASYNTSKESVQLATPGSSEAAGYFTPMPRYIKDKRLLPLQIPASGSPTHFGKANSSGHSSSQSQAHSGSSTPHGKNSTGPYHFLVKERLLGLYLAIFVHRDCKDWVKGYDHDYVPAGLAGGRIGNKGGIGMSLNMAGHRFLFVNSHLAAHAHRVNARIANVEKIKSELHLDCFLPESDPRAQAEDITDRYDTVFWMGDLNFRLDISRLHADWLVSRKEYAQALEFDQLRSAMIRGDVFDGFSEAPIDFAPTFKYDVWRSAKRARSIRRKKEAKTREKDKEARKEGGEAILEVDEECDTDNNCTDDQSSMITGDRRGSVDTSAALSTIAGTGSEDEGSPTSERYATVTQPHRPVAAVAKTTAIKAKHRFMKFIKSATPPVSIPSPSGGSRAVSAKSASPSRSAVLSPPEAADWAAPDVTTHTYPADLFEKRRQSVDSTYSESLVPGSLSSYRPGLTRHLSTKLKRRFSTSQHNNQDVNDDDTSSSSAEDIREGVYDSSSKQRVPSWCDRVLWKTIIEKEKSETSPISGNLASVEEKITRMGHNLASKLHLRRDSPPSHVLAHNDVPRRAPILSPIVGDQSFALKQSVSASAAIGTAQRADNANLSLQARDFAQPHYASSNPGSSDSSPAPSISDGQFSARPKLSNKVPKEITPFSGPVLQEISLTEPTLYITYSVETVSKTPSRQPRNGLPIWSDRVPISKLLQQTTFQARRKSQPQNRPSARARLFA</sequence>
<dbReference type="EMBL" id="JASBWR010000005">
    <property type="protein sequence ID" value="KAJ9112299.1"/>
    <property type="molecule type" value="Genomic_DNA"/>
</dbReference>
<name>A0ACC2WKN4_9TREE</name>
<evidence type="ECO:0000313" key="2">
    <source>
        <dbReference type="Proteomes" id="UP001241377"/>
    </source>
</evidence>
<comment type="caution">
    <text evidence="1">The sequence shown here is derived from an EMBL/GenBank/DDBJ whole genome shotgun (WGS) entry which is preliminary data.</text>
</comment>
<keyword evidence="2" id="KW-1185">Reference proteome</keyword>
<accession>A0ACC2WKN4</accession>
<proteinExistence type="predicted"/>
<evidence type="ECO:0000313" key="1">
    <source>
        <dbReference type="EMBL" id="KAJ9112299.1"/>
    </source>
</evidence>
<gene>
    <name evidence="1" type="ORF">QFC19_000718</name>
</gene>